<dbReference type="AlphaFoldDB" id="A0ABD3WJ35"/>
<feature type="non-terminal residue" evidence="1">
    <location>
        <position position="52"/>
    </location>
</feature>
<organism evidence="1 2">
    <name type="scientific">Sinanodonta woodiana</name>
    <name type="common">Chinese pond mussel</name>
    <name type="synonym">Anodonta woodiana</name>
    <dbReference type="NCBI Taxonomy" id="1069815"/>
    <lineage>
        <taxon>Eukaryota</taxon>
        <taxon>Metazoa</taxon>
        <taxon>Spiralia</taxon>
        <taxon>Lophotrochozoa</taxon>
        <taxon>Mollusca</taxon>
        <taxon>Bivalvia</taxon>
        <taxon>Autobranchia</taxon>
        <taxon>Heteroconchia</taxon>
        <taxon>Palaeoheterodonta</taxon>
        <taxon>Unionida</taxon>
        <taxon>Unionoidea</taxon>
        <taxon>Unionidae</taxon>
        <taxon>Unioninae</taxon>
        <taxon>Sinanodonta</taxon>
    </lineage>
</organism>
<accession>A0ABD3WJ35</accession>
<keyword evidence="2" id="KW-1185">Reference proteome</keyword>
<comment type="caution">
    <text evidence="1">The sequence shown here is derived from an EMBL/GenBank/DDBJ whole genome shotgun (WGS) entry which is preliminary data.</text>
</comment>
<dbReference type="EMBL" id="JBJQND010000006">
    <property type="protein sequence ID" value="KAL3873981.1"/>
    <property type="molecule type" value="Genomic_DNA"/>
</dbReference>
<evidence type="ECO:0000313" key="1">
    <source>
        <dbReference type="EMBL" id="KAL3873981.1"/>
    </source>
</evidence>
<feature type="non-terminal residue" evidence="1">
    <location>
        <position position="1"/>
    </location>
</feature>
<protein>
    <submittedName>
        <fullName evidence="1">Uncharacterized protein</fullName>
    </submittedName>
</protein>
<gene>
    <name evidence="1" type="ORF">ACJMK2_037055</name>
</gene>
<dbReference type="Proteomes" id="UP001634394">
    <property type="component" value="Unassembled WGS sequence"/>
</dbReference>
<sequence length="52" mass="5671">PFNITNLPSTQNISETTTVGTLLYQINTTTTTPTVNCSLLTTNVPFQVKQIT</sequence>
<proteinExistence type="predicted"/>
<reference evidence="1 2" key="1">
    <citation type="submission" date="2024-11" db="EMBL/GenBank/DDBJ databases">
        <title>Chromosome-level genome assembly of the freshwater bivalve Anodonta woodiana.</title>
        <authorList>
            <person name="Chen X."/>
        </authorList>
    </citation>
    <scope>NUCLEOTIDE SEQUENCE [LARGE SCALE GENOMIC DNA]</scope>
    <source>
        <strain evidence="1">MN2024</strain>
        <tissue evidence="1">Gills</tissue>
    </source>
</reference>
<evidence type="ECO:0000313" key="2">
    <source>
        <dbReference type="Proteomes" id="UP001634394"/>
    </source>
</evidence>
<name>A0ABD3WJ35_SINWO</name>